<evidence type="ECO:0000313" key="2">
    <source>
        <dbReference type="Proteomes" id="UP000236642"/>
    </source>
</evidence>
<protein>
    <recommendedName>
        <fullName evidence="3">HEAT repeat domain-containing protein</fullName>
    </recommendedName>
</protein>
<reference evidence="2" key="1">
    <citation type="submission" date="2017-09" db="EMBL/GenBank/DDBJ databases">
        <title>Metaegenomics of thermophilic ammonia-oxidizing enrichment culture.</title>
        <authorList>
            <person name="Kato S."/>
            <person name="Suzuki K."/>
        </authorList>
    </citation>
    <scope>NUCLEOTIDE SEQUENCE [LARGE SCALE GENOMIC DNA]</scope>
</reference>
<organism evidence="1 2">
    <name type="scientific">Candidatus Thermoflexus japonica</name>
    <dbReference type="NCBI Taxonomy" id="2035417"/>
    <lineage>
        <taxon>Bacteria</taxon>
        <taxon>Bacillati</taxon>
        <taxon>Chloroflexota</taxon>
        <taxon>Thermoflexia</taxon>
        <taxon>Thermoflexales</taxon>
        <taxon>Thermoflexaceae</taxon>
        <taxon>Thermoflexus</taxon>
    </lineage>
</organism>
<name>A0A2H5Y892_9CHLR</name>
<sequence length="170" mass="18545">MTEMKESSAEIAEYIRALGSPDPAKVQAARRALVARGAQVVEALWAARDHADGLLRWEITRTLVEIRDPQVADRLVQIMIDDPDPGIRWMAAEGLVGLGEASLRPLLEALIHHSDSPWLRQGAHHVLKALVTGPHGSSLRPVLQALESMEPVLQVPLAAQQALMSLGLLR</sequence>
<dbReference type="SUPFAM" id="SSF48371">
    <property type="entry name" value="ARM repeat"/>
    <property type="match status" value="1"/>
</dbReference>
<dbReference type="InterPro" id="IPR016024">
    <property type="entry name" value="ARM-type_fold"/>
</dbReference>
<dbReference type="SMART" id="SM00567">
    <property type="entry name" value="EZ_HEAT"/>
    <property type="match status" value="2"/>
</dbReference>
<comment type="caution">
    <text evidence="1">The sequence shown here is derived from an EMBL/GenBank/DDBJ whole genome shotgun (WGS) entry which is preliminary data.</text>
</comment>
<gene>
    <name evidence="1" type="ORF">HRbin22_01932</name>
</gene>
<dbReference type="EMBL" id="BEHY01000057">
    <property type="protein sequence ID" value="GBD09674.1"/>
    <property type="molecule type" value="Genomic_DNA"/>
</dbReference>
<evidence type="ECO:0008006" key="3">
    <source>
        <dbReference type="Google" id="ProtNLM"/>
    </source>
</evidence>
<dbReference type="AlphaFoldDB" id="A0A2H5Y892"/>
<dbReference type="Proteomes" id="UP000236642">
    <property type="component" value="Unassembled WGS sequence"/>
</dbReference>
<dbReference type="InterPro" id="IPR011989">
    <property type="entry name" value="ARM-like"/>
</dbReference>
<proteinExistence type="predicted"/>
<dbReference type="InterPro" id="IPR004155">
    <property type="entry name" value="PBS_lyase_HEAT"/>
</dbReference>
<evidence type="ECO:0000313" key="1">
    <source>
        <dbReference type="EMBL" id="GBD09674.1"/>
    </source>
</evidence>
<accession>A0A2H5Y892</accession>
<dbReference type="Pfam" id="PF13646">
    <property type="entry name" value="HEAT_2"/>
    <property type="match status" value="1"/>
</dbReference>
<dbReference type="Gene3D" id="1.25.10.10">
    <property type="entry name" value="Leucine-rich Repeat Variant"/>
    <property type="match status" value="1"/>
</dbReference>